<dbReference type="Pfam" id="PF00501">
    <property type="entry name" value="AMP-binding"/>
    <property type="match status" value="1"/>
</dbReference>
<accession>A0AAE1DWC5</accession>
<feature type="domain" description="AMP-dependent synthetase/ligase" evidence="1">
    <location>
        <begin position="30"/>
        <end position="77"/>
    </location>
</feature>
<dbReference type="Gene3D" id="3.40.50.980">
    <property type="match status" value="1"/>
</dbReference>
<dbReference type="Proteomes" id="UP001283361">
    <property type="component" value="Unassembled WGS sequence"/>
</dbReference>
<evidence type="ECO:0000313" key="3">
    <source>
        <dbReference type="Proteomes" id="UP001283361"/>
    </source>
</evidence>
<gene>
    <name evidence="2" type="ORF">RRG08_048612</name>
</gene>
<dbReference type="InterPro" id="IPR000873">
    <property type="entry name" value="AMP-dep_synth/lig_dom"/>
</dbReference>
<protein>
    <recommendedName>
        <fullName evidence="1">AMP-dependent synthetase/ligase domain-containing protein</fullName>
    </recommendedName>
</protein>
<evidence type="ECO:0000313" key="2">
    <source>
        <dbReference type="EMBL" id="KAK3785476.1"/>
    </source>
</evidence>
<organism evidence="2 3">
    <name type="scientific">Elysia crispata</name>
    <name type="common">lettuce slug</name>
    <dbReference type="NCBI Taxonomy" id="231223"/>
    <lineage>
        <taxon>Eukaryota</taxon>
        <taxon>Metazoa</taxon>
        <taxon>Spiralia</taxon>
        <taxon>Lophotrochozoa</taxon>
        <taxon>Mollusca</taxon>
        <taxon>Gastropoda</taxon>
        <taxon>Heterobranchia</taxon>
        <taxon>Euthyneura</taxon>
        <taxon>Panpulmonata</taxon>
        <taxon>Sacoglossa</taxon>
        <taxon>Placobranchoidea</taxon>
        <taxon>Plakobranchidae</taxon>
        <taxon>Elysia</taxon>
    </lineage>
</organism>
<evidence type="ECO:0000259" key="1">
    <source>
        <dbReference type="Pfam" id="PF00501"/>
    </source>
</evidence>
<dbReference type="EMBL" id="JAWDGP010002127">
    <property type="protein sequence ID" value="KAK3785476.1"/>
    <property type="molecule type" value="Genomic_DNA"/>
</dbReference>
<dbReference type="AlphaFoldDB" id="A0AAE1DWC5"/>
<reference evidence="2" key="1">
    <citation type="journal article" date="2023" name="G3 (Bethesda)">
        <title>A reference genome for the long-term kleptoplast-retaining sea slug Elysia crispata morphotype clarki.</title>
        <authorList>
            <person name="Eastman K.E."/>
            <person name="Pendleton A.L."/>
            <person name="Shaikh M.A."/>
            <person name="Suttiyut T."/>
            <person name="Ogas R."/>
            <person name="Tomko P."/>
            <person name="Gavelis G."/>
            <person name="Widhalm J.R."/>
            <person name="Wisecaver J.H."/>
        </authorList>
    </citation>
    <scope>NUCLEOTIDE SEQUENCE</scope>
    <source>
        <strain evidence="2">ECLA1</strain>
    </source>
</reference>
<proteinExistence type="predicted"/>
<sequence>MQTSRKPRSLSRSCTHLHRAIDIYIYKLCMRRFAHILREKGVKHGQSVCVSLHTSVELAVAFYGAMLAGAKAVSCEVIMDKAQVFHHCINKYAELFCLDHGFRT</sequence>
<keyword evidence="3" id="KW-1185">Reference proteome</keyword>
<comment type="caution">
    <text evidence="2">The sequence shown here is derived from an EMBL/GenBank/DDBJ whole genome shotgun (WGS) entry which is preliminary data.</text>
</comment>
<dbReference type="SUPFAM" id="SSF56801">
    <property type="entry name" value="Acetyl-CoA synthetase-like"/>
    <property type="match status" value="1"/>
</dbReference>
<name>A0AAE1DWC5_9GAST</name>